<keyword evidence="3" id="KW-1185">Reference proteome</keyword>
<feature type="transmembrane region" description="Helical" evidence="1">
    <location>
        <begin position="7"/>
        <end position="24"/>
    </location>
</feature>
<protein>
    <recommendedName>
        <fullName evidence="4">CAAX protease self-immunity</fullName>
    </recommendedName>
</protein>
<evidence type="ECO:0000313" key="3">
    <source>
        <dbReference type="Proteomes" id="UP000825258"/>
    </source>
</evidence>
<feature type="transmembrane region" description="Helical" evidence="1">
    <location>
        <begin position="143"/>
        <end position="161"/>
    </location>
</feature>
<evidence type="ECO:0000256" key="1">
    <source>
        <dbReference type="SAM" id="Phobius"/>
    </source>
</evidence>
<accession>A0ABM7S244</accession>
<sequence>MKKVSVFLFTIVLVTIAILLIKYYKLFFLNEIDDFFNINTKRVVVSKGFNDTIVHKLILILIVPFFEELLYRLGLKYSIRNATFYCIGIIFTFLLFFPNMNFQNPIIAPLIILSFVFLYIIIYQIVKKHHNIVENFYANNPKAILYLSIILFGYSHFVFHADYNNLINILLSPVVLLPYFLAGFIFSKLRLKFGFYYGLIAHMFWNFLVTIL</sequence>
<evidence type="ECO:0000313" key="2">
    <source>
        <dbReference type="EMBL" id="BCY27577.1"/>
    </source>
</evidence>
<keyword evidence="1" id="KW-0812">Transmembrane</keyword>
<feature type="transmembrane region" description="Helical" evidence="1">
    <location>
        <begin position="106"/>
        <end position="123"/>
    </location>
</feature>
<organism evidence="2 3">
    <name type="scientific">Flavobacterium okayamense</name>
    <dbReference type="NCBI Taxonomy" id="2830782"/>
    <lineage>
        <taxon>Bacteria</taxon>
        <taxon>Pseudomonadati</taxon>
        <taxon>Bacteroidota</taxon>
        <taxon>Flavobacteriia</taxon>
        <taxon>Flavobacteriales</taxon>
        <taxon>Flavobacteriaceae</taxon>
        <taxon>Flavobacterium</taxon>
    </lineage>
</organism>
<feature type="transmembrane region" description="Helical" evidence="1">
    <location>
        <begin position="167"/>
        <end position="186"/>
    </location>
</feature>
<feature type="transmembrane region" description="Helical" evidence="1">
    <location>
        <begin position="82"/>
        <end position="100"/>
    </location>
</feature>
<dbReference type="EMBL" id="AP024749">
    <property type="protein sequence ID" value="BCY27577.1"/>
    <property type="molecule type" value="Genomic_DNA"/>
</dbReference>
<name>A0ABM7S244_9FLAO</name>
<evidence type="ECO:0008006" key="4">
    <source>
        <dbReference type="Google" id="ProtNLM"/>
    </source>
</evidence>
<dbReference type="RefSeq" id="WP_221259190.1">
    <property type="nucleotide sequence ID" value="NZ_AP024749.1"/>
</dbReference>
<dbReference type="Proteomes" id="UP000825258">
    <property type="component" value="Chromosome"/>
</dbReference>
<feature type="transmembrane region" description="Helical" evidence="1">
    <location>
        <begin position="53"/>
        <end position="70"/>
    </location>
</feature>
<proteinExistence type="predicted"/>
<gene>
    <name evidence="2" type="ORF">KK2020170_04450</name>
</gene>
<feature type="transmembrane region" description="Helical" evidence="1">
    <location>
        <begin position="193"/>
        <end position="211"/>
    </location>
</feature>
<keyword evidence="1" id="KW-0472">Membrane</keyword>
<reference evidence="2 3" key="1">
    <citation type="submission" date="2021-06" db="EMBL/GenBank/DDBJ databases">
        <title>Whole genome sequences of Flavobacterium sp. KK2020170 and assembly.</title>
        <authorList>
            <person name="Kitahara K."/>
            <person name="Miyoshi S."/>
            <person name="Uesaka K."/>
        </authorList>
    </citation>
    <scope>NUCLEOTIDE SEQUENCE [LARGE SCALE GENOMIC DNA]</scope>
    <source>
        <strain evidence="2 3">KK2020170</strain>
    </source>
</reference>
<keyword evidence="1" id="KW-1133">Transmembrane helix</keyword>